<name>A0A6A6XR57_9PLEO</name>
<evidence type="ECO:0000256" key="1">
    <source>
        <dbReference type="SAM" id="MobiDB-lite"/>
    </source>
</evidence>
<dbReference type="AlphaFoldDB" id="A0A6A6XR57"/>
<keyword evidence="3" id="KW-1185">Reference proteome</keyword>
<organism evidence="2 3">
    <name type="scientific">Melanomma pulvis-pyrius CBS 109.77</name>
    <dbReference type="NCBI Taxonomy" id="1314802"/>
    <lineage>
        <taxon>Eukaryota</taxon>
        <taxon>Fungi</taxon>
        <taxon>Dikarya</taxon>
        <taxon>Ascomycota</taxon>
        <taxon>Pezizomycotina</taxon>
        <taxon>Dothideomycetes</taxon>
        <taxon>Pleosporomycetidae</taxon>
        <taxon>Pleosporales</taxon>
        <taxon>Melanommataceae</taxon>
        <taxon>Melanomma</taxon>
    </lineage>
</organism>
<accession>A0A6A6XR57</accession>
<feature type="region of interest" description="Disordered" evidence="1">
    <location>
        <begin position="326"/>
        <end position="347"/>
    </location>
</feature>
<reference evidence="2" key="1">
    <citation type="journal article" date="2020" name="Stud. Mycol.">
        <title>101 Dothideomycetes genomes: a test case for predicting lifestyles and emergence of pathogens.</title>
        <authorList>
            <person name="Haridas S."/>
            <person name="Albert R."/>
            <person name="Binder M."/>
            <person name="Bloem J."/>
            <person name="Labutti K."/>
            <person name="Salamov A."/>
            <person name="Andreopoulos B."/>
            <person name="Baker S."/>
            <person name="Barry K."/>
            <person name="Bills G."/>
            <person name="Bluhm B."/>
            <person name="Cannon C."/>
            <person name="Castanera R."/>
            <person name="Culley D."/>
            <person name="Daum C."/>
            <person name="Ezra D."/>
            <person name="Gonzalez J."/>
            <person name="Henrissat B."/>
            <person name="Kuo A."/>
            <person name="Liang C."/>
            <person name="Lipzen A."/>
            <person name="Lutzoni F."/>
            <person name="Magnuson J."/>
            <person name="Mondo S."/>
            <person name="Nolan M."/>
            <person name="Ohm R."/>
            <person name="Pangilinan J."/>
            <person name="Park H.-J."/>
            <person name="Ramirez L."/>
            <person name="Alfaro M."/>
            <person name="Sun H."/>
            <person name="Tritt A."/>
            <person name="Yoshinaga Y."/>
            <person name="Zwiers L.-H."/>
            <person name="Turgeon B."/>
            <person name="Goodwin S."/>
            <person name="Spatafora J."/>
            <person name="Crous P."/>
            <person name="Grigoriev I."/>
        </authorList>
    </citation>
    <scope>NUCLEOTIDE SEQUENCE</scope>
    <source>
        <strain evidence="2">CBS 109.77</strain>
    </source>
</reference>
<sequence>MDRYVPSTFAAFSALPIELNKAIAHYLDTDKDIANFQSICRATRDAVLGDQLSYWRARFRETYAYKEGISNQELKGRYQVRRQVLRVGTGSIFTHGHSEPEKKVLAVLKELINESFQGPPQYDEYGRPHCPNLDHIVKFVLGSRIFHSKRRVNNDKAVNPELAAIKLMCSQFLLDASTTLPVYGFDESQQAVYAPANDARIFTGLNKDQVNMEWLLHTLDFFRAYMTNEDMGRLCGKLADLPISEKPSAWRGRLEGGCYPLSKHWKGTFAYLQFDELKRLRRKDTKKKDILFMDRSVDEGMIQTLKLNFVEPGKLPWPQVFEDRLQSRRPPLPNPPQRTRAQLHSKHKSPINTYKSVQLVGSGTDDENDFFASGWLNPLHPQCGIPGWQRMTLMKHFLDDYDQVSEDDLWAYEGVVLPGGRIILGRWWAATEEPDFNNDNCGPFILWACDDDPEVIDDDAE</sequence>
<evidence type="ECO:0000313" key="3">
    <source>
        <dbReference type="Proteomes" id="UP000799757"/>
    </source>
</evidence>
<gene>
    <name evidence="2" type="ORF">K505DRAFT_393109</name>
</gene>
<dbReference type="Proteomes" id="UP000799757">
    <property type="component" value="Unassembled WGS sequence"/>
</dbReference>
<evidence type="ECO:0000313" key="2">
    <source>
        <dbReference type="EMBL" id="KAF2798653.1"/>
    </source>
</evidence>
<dbReference type="OrthoDB" id="3971593at2759"/>
<proteinExistence type="predicted"/>
<evidence type="ECO:0008006" key="4">
    <source>
        <dbReference type="Google" id="ProtNLM"/>
    </source>
</evidence>
<dbReference type="EMBL" id="MU001779">
    <property type="protein sequence ID" value="KAF2798653.1"/>
    <property type="molecule type" value="Genomic_DNA"/>
</dbReference>
<protein>
    <recommendedName>
        <fullName evidence="4">F-box domain-containing protein</fullName>
    </recommendedName>
</protein>